<dbReference type="GO" id="GO:0007165">
    <property type="term" value="P:signal transduction"/>
    <property type="evidence" value="ECO:0007669"/>
    <property type="project" value="TreeGrafter"/>
</dbReference>
<dbReference type="AlphaFoldDB" id="A0A1B0DMQ1"/>
<dbReference type="VEuPathDB" id="VectorBase:PPAPM1_009084"/>
<comment type="caution">
    <text evidence="3">Lacks conserved residue(s) required for the propagation of feature annotation.</text>
</comment>
<accession>A0A1B0DMQ1</accession>
<name>A0A1B0DMQ1_PHLPP</name>
<evidence type="ECO:0000256" key="1">
    <source>
        <dbReference type="ARBA" id="ARBA00004613"/>
    </source>
</evidence>
<evidence type="ECO:0000313" key="4">
    <source>
        <dbReference type="EnsemblMetazoa" id="PPAI009643-PA"/>
    </source>
</evidence>
<dbReference type="PROSITE" id="PS51132">
    <property type="entry name" value="OLF"/>
    <property type="match status" value="1"/>
</dbReference>
<dbReference type="Pfam" id="PF02191">
    <property type="entry name" value="OLF"/>
    <property type="match status" value="1"/>
</dbReference>
<dbReference type="VEuPathDB" id="VectorBase:PPAI009643"/>
<dbReference type="InterPro" id="IPR003112">
    <property type="entry name" value="Olfac-like_dom"/>
</dbReference>
<dbReference type="PANTHER" id="PTHR23192:SF85">
    <property type="entry name" value="GLIOMEDIN"/>
    <property type="match status" value="1"/>
</dbReference>
<dbReference type="GO" id="GO:0005615">
    <property type="term" value="C:extracellular space"/>
    <property type="evidence" value="ECO:0007669"/>
    <property type="project" value="TreeGrafter"/>
</dbReference>
<sequence>GNTHVVLNGSFYYNEKNQPRIIRYDLSVERQVAFRDIPDLMANSSGHLYTTEHNSVDFSVDDNGLWLIYATAGSNNTLVAKLDAQNLDILYSWNISVNHRRVGEMFIVCGVLYAIDSVTERNTKIRLALDLYHGKLLDVNLAFTNPFRKTTTVGYNHRSKELYTWDKGNQLTYPIRYHEIGYNASSAEKADDLSAQLQTGVDVFHDSGSE</sequence>
<dbReference type="InterPro" id="IPR050605">
    <property type="entry name" value="Olfactomedin-like_domain"/>
</dbReference>
<reference evidence="4" key="1">
    <citation type="submission" date="2022-08" db="UniProtKB">
        <authorList>
            <consortium name="EnsemblMetazoa"/>
        </authorList>
    </citation>
    <scope>IDENTIFICATION</scope>
    <source>
        <strain evidence="4">Israel</strain>
    </source>
</reference>
<evidence type="ECO:0000256" key="2">
    <source>
        <dbReference type="ARBA" id="ARBA00022525"/>
    </source>
</evidence>
<evidence type="ECO:0000256" key="3">
    <source>
        <dbReference type="PROSITE-ProRule" id="PRU00446"/>
    </source>
</evidence>
<comment type="subcellular location">
    <subcellularLocation>
        <location evidence="1">Secreted</location>
    </subcellularLocation>
</comment>
<dbReference type="Proteomes" id="UP000092462">
    <property type="component" value="Unassembled WGS sequence"/>
</dbReference>
<dbReference type="SMART" id="SM00284">
    <property type="entry name" value="OLF"/>
    <property type="match status" value="1"/>
</dbReference>
<proteinExistence type="predicted"/>
<dbReference type="EnsemblMetazoa" id="PPAI009643-RA">
    <property type="protein sequence ID" value="PPAI009643-PA"/>
    <property type="gene ID" value="PPAI009643"/>
</dbReference>
<dbReference type="EMBL" id="AJVK01007079">
    <property type="status" value="NOT_ANNOTATED_CDS"/>
    <property type="molecule type" value="Genomic_DNA"/>
</dbReference>
<keyword evidence="2" id="KW-0964">Secreted</keyword>
<dbReference type="PANTHER" id="PTHR23192">
    <property type="entry name" value="OLFACTOMEDIN-RELATED"/>
    <property type="match status" value="1"/>
</dbReference>
<evidence type="ECO:0000313" key="5">
    <source>
        <dbReference type="Proteomes" id="UP000092462"/>
    </source>
</evidence>
<organism evidence="4 5">
    <name type="scientific">Phlebotomus papatasi</name>
    <name type="common">Sandfly</name>
    <dbReference type="NCBI Taxonomy" id="29031"/>
    <lineage>
        <taxon>Eukaryota</taxon>
        <taxon>Metazoa</taxon>
        <taxon>Ecdysozoa</taxon>
        <taxon>Arthropoda</taxon>
        <taxon>Hexapoda</taxon>
        <taxon>Insecta</taxon>
        <taxon>Pterygota</taxon>
        <taxon>Neoptera</taxon>
        <taxon>Endopterygota</taxon>
        <taxon>Diptera</taxon>
        <taxon>Nematocera</taxon>
        <taxon>Psychodoidea</taxon>
        <taxon>Psychodidae</taxon>
        <taxon>Phlebotomus</taxon>
        <taxon>Phlebotomus</taxon>
    </lineage>
</organism>
<protein>
    <submittedName>
        <fullName evidence="4">Uncharacterized protein</fullName>
    </submittedName>
</protein>
<keyword evidence="5" id="KW-1185">Reference proteome</keyword>